<feature type="coiled-coil region" evidence="1">
    <location>
        <begin position="542"/>
        <end position="569"/>
    </location>
</feature>
<protein>
    <recommendedName>
        <fullName evidence="3">Myb/SANT-like DNA-binding domain-containing protein</fullName>
    </recommendedName>
</protein>
<dbReference type="InterPro" id="IPR026095">
    <property type="entry name" value="Myb/SANT-like_DNA-bd_dom_prot"/>
</dbReference>
<keyword evidence="5" id="KW-1185">Reference proteome</keyword>
<accession>A0A9P9YJT3</accession>
<feature type="compositionally biased region" description="Low complexity" evidence="2">
    <location>
        <begin position="274"/>
        <end position="286"/>
    </location>
</feature>
<evidence type="ECO:0000313" key="5">
    <source>
        <dbReference type="Proteomes" id="UP001059596"/>
    </source>
</evidence>
<dbReference type="GO" id="GO:0016604">
    <property type="term" value="C:nuclear body"/>
    <property type="evidence" value="ECO:0007669"/>
    <property type="project" value="TreeGrafter"/>
</dbReference>
<dbReference type="OrthoDB" id="691673at2759"/>
<comment type="caution">
    <text evidence="4">The sequence shown here is derived from an EMBL/GenBank/DDBJ whole genome shotgun (WGS) entry which is preliminary data.</text>
</comment>
<organism evidence="4 5">
    <name type="scientific">Drosophila gunungcola</name>
    <name type="common">fruit fly</name>
    <dbReference type="NCBI Taxonomy" id="103775"/>
    <lineage>
        <taxon>Eukaryota</taxon>
        <taxon>Metazoa</taxon>
        <taxon>Ecdysozoa</taxon>
        <taxon>Arthropoda</taxon>
        <taxon>Hexapoda</taxon>
        <taxon>Insecta</taxon>
        <taxon>Pterygota</taxon>
        <taxon>Neoptera</taxon>
        <taxon>Endopterygota</taxon>
        <taxon>Diptera</taxon>
        <taxon>Brachycera</taxon>
        <taxon>Muscomorpha</taxon>
        <taxon>Ephydroidea</taxon>
        <taxon>Drosophilidae</taxon>
        <taxon>Drosophila</taxon>
        <taxon>Sophophora</taxon>
    </lineage>
</organism>
<dbReference type="PANTHER" id="PTHR22666:SF3">
    <property type="entry name" value="MYB_SANT-LIKE DNA-BINDING DOMAIN-CONTAINING PROTEIN 1"/>
    <property type="match status" value="1"/>
</dbReference>
<evidence type="ECO:0000256" key="2">
    <source>
        <dbReference type="SAM" id="MobiDB-lite"/>
    </source>
</evidence>
<dbReference type="GO" id="GO:0045893">
    <property type="term" value="P:positive regulation of DNA-templated transcription"/>
    <property type="evidence" value="ECO:0007669"/>
    <property type="project" value="TreeGrafter"/>
</dbReference>
<dbReference type="PANTHER" id="PTHR22666">
    <property type="entry name" value="MYB_SANT-LIKE DNA-BINDING DOMAIN-CONTAINING PROTEIN 1"/>
    <property type="match status" value="1"/>
</dbReference>
<feature type="domain" description="Myb/SANT-like DNA-binding" evidence="3">
    <location>
        <begin position="69"/>
        <end position="161"/>
    </location>
</feature>
<evidence type="ECO:0000256" key="1">
    <source>
        <dbReference type="SAM" id="Coils"/>
    </source>
</evidence>
<dbReference type="InterPro" id="IPR044822">
    <property type="entry name" value="Myb_DNA-bind_4"/>
</dbReference>
<feature type="compositionally biased region" description="Low complexity" evidence="2">
    <location>
        <begin position="25"/>
        <end position="37"/>
    </location>
</feature>
<dbReference type="Gene3D" id="1.10.10.60">
    <property type="entry name" value="Homeodomain-like"/>
    <property type="match status" value="1"/>
</dbReference>
<sequence length="680" mass="73391">MSLKSSARIKKRRSEAAAATYPVPSSAQTGNGSSSSTPSAAIVTANPANGAQNPCQNSSKKHSFVGRNPNFDTDETKLLIQLWGDPKLQRTLITTHKKHAVICQLAAKMQEYGYHRSPEEITTRIKNLKCFYNRLKKDKECGGLSTDSEPSWKHFAEMDAIMTRPIFSVRPNEVPAPSLKYQLEQALEEHAERRKLRLENGEELSDSDNEEDDMLLSALVTKNKETVNRKELEAGCLESDMDMNEESFLKRRKLSAEVDIDIGEALTSPCVKSEPVQEVEAAQVAPPVEPEPEEDDDCMLLPQPKEEPIDVDASDDSPNEKSPSSSSSSTLVDMLQRNKPANLLPFTGANVIIPASITTTTAGISSTTQSSTNTPNKLQGGKISLVPTNFLMQSKLPAAAGPSPMSNAKGAAPQLQLLQSAINQGARLMISGSAAAPAQPSNAGLVATAPGGVKFVLVNAEQAKAAAAAAAVGKSTASLPLATAQAQVQAAVQQQQQKLQQSIQQEQHMQHQQQIQLEKEETRRVQEKAREDLQSKRYMTTMRVLLRQLLNSQNEANEIQHNRLSLERERLDWEKSMGDRLLNLLPSLVQPAASGSPCSTAQRLQPPKLLFTTALPMGNGTVTMPHILTSNSLPKVVPSTSCNSSVAVAGSGIGGLVASVAAALVDNDVQLVTPKQEKEA</sequence>
<dbReference type="EMBL" id="JAMKOV010000007">
    <property type="protein sequence ID" value="KAI8038320.1"/>
    <property type="molecule type" value="Genomic_DNA"/>
</dbReference>
<dbReference type="Pfam" id="PF13837">
    <property type="entry name" value="Myb_DNA-bind_4"/>
    <property type="match status" value="1"/>
</dbReference>
<feature type="region of interest" description="Disordered" evidence="2">
    <location>
        <begin position="1"/>
        <end position="67"/>
    </location>
</feature>
<evidence type="ECO:0000259" key="3">
    <source>
        <dbReference type="Pfam" id="PF13837"/>
    </source>
</evidence>
<reference evidence="4" key="1">
    <citation type="journal article" date="2023" name="Genome Biol. Evol.">
        <title>Long-read-based Genome Assembly of Drosophila gunungcola Reveals Fewer Chemosensory Genes in Flower-breeding Species.</title>
        <authorList>
            <person name="Negi A."/>
            <person name="Liao B.Y."/>
            <person name="Yeh S.D."/>
        </authorList>
    </citation>
    <scope>NUCLEOTIDE SEQUENCE</scope>
    <source>
        <strain evidence="4">Sukarami</strain>
    </source>
</reference>
<dbReference type="Proteomes" id="UP001059596">
    <property type="component" value="Unassembled WGS sequence"/>
</dbReference>
<dbReference type="AlphaFoldDB" id="A0A9P9YJT3"/>
<gene>
    <name evidence="4" type="ORF">M5D96_008214</name>
</gene>
<feature type="compositionally biased region" description="Low complexity" evidence="2">
    <location>
        <begin position="320"/>
        <end position="329"/>
    </location>
</feature>
<evidence type="ECO:0000313" key="4">
    <source>
        <dbReference type="EMBL" id="KAI8038320.1"/>
    </source>
</evidence>
<name>A0A9P9YJT3_9MUSC</name>
<feature type="region of interest" description="Disordered" evidence="2">
    <location>
        <begin position="271"/>
        <end position="331"/>
    </location>
</feature>
<proteinExistence type="predicted"/>
<feature type="compositionally biased region" description="Polar residues" evidence="2">
    <location>
        <begin position="46"/>
        <end position="58"/>
    </location>
</feature>
<keyword evidence="1" id="KW-0175">Coiled coil</keyword>